<dbReference type="RefSeq" id="WP_110004144.1">
    <property type="nucleotide sequence ID" value="NZ_QGTX01000001.1"/>
</dbReference>
<reference evidence="3" key="1">
    <citation type="submission" date="2018-05" db="EMBL/GenBank/DDBJ databases">
        <authorList>
            <person name="Klenk H.-P."/>
            <person name="Huntemann M."/>
            <person name="Clum A."/>
            <person name="Pillay M."/>
            <person name="Palaniappan K."/>
            <person name="Varghese N."/>
            <person name="Mikhailova N."/>
            <person name="Stamatis D."/>
            <person name="Reddy T."/>
            <person name="Daum C."/>
            <person name="Shapiro N."/>
            <person name="Ivanova N."/>
            <person name="Kyrpides N."/>
            <person name="Woyke T."/>
        </authorList>
    </citation>
    <scope>NUCLEOTIDE SEQUENCE [LARGE SCALE GENOMIC DNA]</scope>
    <source>
        <strain evidence="3">DSM 45417</strain>
    </source>
</reference>
<accession>A0A317QF50</accession>
<evidence type="ECO:0000256" key="1">
    <source>
        <dbReference type="SAM" id="SignalP"/>
    </source>
</evidence>
<keyword evidence="3" id="KW-1185">Reference proteome</keyword>
<proteinExistence type="predicted"/>
<organism evidence="2 3">
    <name type="scientific">Geodermatophilus normandii</name>
    <dbReference type="NCBI Taxonomy" id="1137989"/>
    <lineage>
        <taxon>Bacteria</taxon>
        <taxon>Bacillati</taxon>
        <taxon>Actinomycetota</taxon>
        <taxon>Actinomycetes</taxon>
        <taxon>Geodermatophilales</taxon>
        <taxon>Geodermatophilaceae</taxon>
        <taxon>Geodermatophilus</taxon>
    </lineage>
</organism>
<dbReference type="AlphaFoldDB" id="A0A317QF50"/>
<keyword evidence="1" id="KW-0732">Signal</keyword>
<feature type="signal peptide" evidence="1">
    <location>
        <begin position="1"/>
        <end position="26"/>
    </location>
</feature>
<protein>
    <submittedName>
        <fullName evidence="2">Uncharacterized protein</fullName>
    </submittedName>
</protein>
<name>A0A317QF50_9ACTN</name>
<evidence type="ECO:0000313" key="2">
    <source>
        <dbReference type="EMBL" id="PWW21226.1"/>
    </source>
</evidence>
<dbReference type="Proteomes" id="UP000246661">
    <property type="component" value="Unassembled WGS sequence"/>
</dbReference>
<sequence length="101" mass="10363">MRTSIRCAVVTVGVLAVAGTTGPAAAASKPGDCPPAFVMVDLQELTDVLADADPGLSPEEAAGNAAGAFAAVNRNGDAFLCTRPIGRQYYVNVIDNSVQRR</sequence>
<dbReference type="EMBL" id="QGTX01000001">
    <property type="protein sequence ID" value="PWW21226.1"/>
    <property type="molecule type" value="Genomic_DNA"/>
</dbReference>
<gene>
    <name evidence="2" type="ORF">JD79_00354</name>
</gene>
<evidence type="ECO:0000313" key="3">
    <source>
        <dbReference type="Proteomes" id="UP000246661"/>
    </source>
</evidence>
<feature type="chain" id="PRO_5016466566" evidence="1">
    <location>
        <begin position="27"/>
        <end position="101"/>
    </location>
</feature>
<comment type="caution">
    <text evidence="2">The sequence shown here is derived from an EMBL/GenBank/DDBJ whole genome shotgun (WGS) entry which is preliminary data.</text>
</comment>